<feature type="transmembrane region" description="Helical" evidence="2">
    <location>
        <begin position="326"/>
        <end position="353"/>
    </location>
</feature>
<dbReference type="OrthoDB" id="117479at2157"/>
<dbReference type="InterPro" id="IPR031563">
    <property type="entry name" value="MOT1/MOT2"/>
</dbReference>
<dbReference type="RefSeq" id="WP_158203971.1">
    <property type="nucleotide sequence ID" value="NZ_WSZK01000015.1"/>
</dbReference>
<reference evidence="3 4" key="1">
    <citation type="submission" date="2019-12" db="EMBL/GenBank/DDBJ databases">
        <title>Halocatena pleomorpha gen. nov. sp. nov., an extremely halophilic archaeon of family Halobacteriaceae isolated from saltpan soil.</title>
        <authorList>
            <person name="Pal Y."/>
            <person name="Verma A."/>
            <person name="Krishnamurthi S."/>
            <person name="Kumar P."/>
        </authorList>
    </citation>
    <scope>NUCLEOTIDE SEQUENCE [LARGE SCALE GENOMIC DNA]</scope>
    <source>
        <strain evidence="3 4">JCM 16495</strain>
    </source>
</reference>
<proteinExistence type="predicted"/>
<feature type="transmembrane region" description="Helical" evidence="2">
    <location>
        <begin position="167"/>
        <end position="188"/>
    </location>
</feature>
<evidence type="ECO:0000313" key="3">
    <source>
        <dbReference type="EMBL" id="MWG34261.1"/>
    </source>
</evidence>
<organism evidence="3 4">
    <name type="scientific">Halomarina oriensis</name>
    <dbReference type="NCBI Taxonomy" id="671145"/>
    <lineage>
        <taxon>Archaea</taxon>
        <taxon>Methanobacteriati</taxon>
        <taxon>Methanobacteriota</taxon>
        <taxon>Stenosarchaea group</taxon>
        <taxon>Halobacteria</taxon>
        <taxon>Halobacteriales</taxon>
        <taxon>Natronomonadaceae</taxon>
        <taxon>Halomarina</taxon>
    </lineage>
</organism>
<dbReference type="Proteomes" id="UP000451471">
    <property type="component" value="Unassembled WGS sequence"/>
</dbReference>
<dbReference type="Pfam" id="PF16983">
    <property type="entry name" value="MFS_MOT1"/>
    <property type="match status" value="2"/>
</dbReference>
<keyword evidence="4" id="KW-1185">Reference proteome</keyword>
<feature type="compositionally biased region" description="Basic and acidic residues" evidence="1">
    <location>
        <begin position="363"/>
        <end position="389"/>
    </location>
</feature>
<feature type="transmembrane region" description="Helical" evidence="2">
    <location>
        <begin position="239"/>
        <end position="257"/>
    </location>
</feature>
<dbReference type="EMBL" id="WSZK01000015">
    <property type="protein sequence ID" value="MWG34261.1"/>
    <property type="molecule type" value="Genomic_DNA"/>
</dbReference>
<dbReference type="PANTHER" id="PTHR31970:SF9">
    <property type="entry name" value="MOLYBDATE TRANSPORTER 2"/>
    <property type="match status" value="1"/>
</dbReference>
<name>A0A6B0GK56_9EURY</name>
<keyword evidence="2" id="KW-0812">Transmembrane</keyword>
<accession>A0A6B0GK56</accession>
<dbReference type="GO" id="GO:0015098">
    <property type="term" value="F:molybdate ion transmembrane transporter activity"/>
    <property type="evidence" value="ECO:0007669"/>
    <property type="project" value="InterPro"/>
</dbReference>
<comment type="caution">
    <text evidence="3">The sequence shown here is derived from an EMBL/GenBank/DDBJ whole genome shotgun (WGS) entry which is preliminary data.</text>
</comment>
<keyword evidence="2" id="KW-0472">Membrane</keyword>
<keyword evidence="2" id="KW-1133">Transmembrane helix</keyword>
<sequence>MATSSVTTLRNRLPFPAGDVTGALGDSVTVLPLVVALAALTPANLGTLLLGFGVFQVVWGVRYGLPLSVEPMKALTGLAIAGALSYGEFLAAGLLAGGVLLVAGRTGTLSRVERYVGRPVVRGVQLAVALVLLESGLSLAVGDLSLAVLGLLVAGVVALVAPRAAALAVLGVGVVLAVLNGGVPAPALPTLGAAVVPSLSVDALSGTAGQLAMTVGNAAVATSLLCSDLFDREVASDDLATSMGTMTLAAIPFGGLPMCHGSGGLAGKYAFGARTQWANVLLGVLYVLAALVAGLWTGFPMPLLGVLVGVVALQLGRVALAERSWLAVAVGVVGALVSVGVGFVLGVVVYLLWTRVRGGTGRGYDHPERRLTRDDRSGRSTRDRSGFSTRDRSVRMETWTALFERAATVDVSEESVRERLRERRNGDE</sequence>
<feature type="region of interest" description="Disordered" evidence="1">
    <location>
        <begin position="360"/>
        <end position="389"/>
    </location>
</feature>
<feature type="transmembrane region" description="Helical" evidence="2">
    <location>
        <begin position="277"/>
        <end position="296"/>
    </location>
</feature>
<dbReference type="PANTHER" id="PTHR31970">
    <property type="match status" value="1"/>
</dbReference>
<protein>
    <submittedName>
        <fullName evidence="3">Sulfate transporter</fullName>
    </submittedName>
</protein>
<gene>
    <name evidence="3" type="ORF">GQS65_07120</name>
</gene>
<evidence type="ECO:0000313" key="4">
    <source>
        <dbReference type="Proteomes" id="UP000451471"/>
    </source>
</evidence>
<evidence type="ECO:0000256" key="2">
    <source>
        <dbReference type="SAM" id="Phobius"/>
    </source>
</evidence>
<feature type="transmembrane region" description="Helical" evidence="2">
    <location>
        <begin position="77"/>
        <end position="103"/>
    </location>
</feature>
<evidence type="ECO:0000256" key="1">
    <source>
        <dbReference type="SAM" id="MobiDB-lite"/>
    </source>
</evidence>
<dbReference type="AlphaFoldDB" id="A0A6B0GK56"/>
<feature type="transmembrane region" description="Helical" evidence="2">
    <location>
        <begin position="139"/>
        <end position="160"/>
    </location>
</feature>